<dbReference type="AlphaFoldDB" id="A0A4S2KU02"/>
<organism evidence="1 2">
    <name type="scientific">Temnothorax longispinosus</name>
    <dbReference type="NCBI Taxonomy" id="300112"/>
    <lineage>
        <taxon>Eukaryota</taxon>
        <taxon>Metazoa</taxon>
        <taxon>Ecdysozoa</taxon>
        <taxon>Arthropoda</taxon>
        <taxon>Hexapoda</taxon>
        <taxon>Insecta</taxon>
        <taxon>Pterygota</taxon>
        <taxon>Neoptera</taxon>
        <taxon>Endopterygota</taxon>
        <taxon>Hymenoptera</taxon>
        <taxon>Apocrita</taxon>
        <taxon>Aculeata</taxon>
        <taxon>Formicoidea</taxon>
        <taxon>Formicidae</taxon>
        <taxon>Myrmicinae</taxon>
        <taxon>Temnothorax</taxon>
    </lineage>
</organism>
<accession>A0A4S2KU02</accession>
<reference evidence="1 2" key="1">
    <citation type="journal article" date="2019" name="Philos. Trans. R. Soc. Lond., B, Biol. Sci.">
        <title>Ant behaviour and brain gene expression of defending hosts depend on the ecological success of the intruding social parasite.</title>
        <authorList>
            <person name="Kaur R."/>
            <person name="Stoldt M."/>
            <person name="Jongepier E."/>
            <person name="Feldmeyer B."/>
            <person name="Menzel F."/>
            <person name="Bornberg-Bauer E."/>
            <person name="Foitzik S."/>
        </authorList>
    </citation>
    <scope>NUCLEOTIDE SEQUENCE [LARGE SCALE GENOMIC DNA]</scope>
    <source>
        <tissue evidence="1">Whole body</tissue>
    </source>
</reference>
<name>A0A4S2KU02_9HYME</name>
<evidence type="ECO:0000313" key="2">
    <source>
        <dbReference type="Proteomes" id="UP000310200"/>
    </source>
</evidence>
<dbReference type="Proteomes" id="UP000310200">
    <property type="component" value="Unassembled WGS sequence"/>
</dbReference>
<dbReference type="EMBL" id="QBLH01001030">
    <property type="protein sequence ID" value="TGZ53465.1"/>
    <property type="molecule type" value="Genomic_DNA"/>
</dbReference>
<sequence>NSKSTDIKWRIKVLERLANMFVSIVSYRKLCIDARSNVLPIARATRYTRCIPVYSDNVTRVCERNLDKDVSSIGSSSVKETLPVEDVMKYLDLLMPLMSDIWLEDFDQKRFEQYFFLEE</sequence>
<evidence type="ECO:0000313" key="1">
    <source>
        <dbReference type="EMBL" id="TGZ53465.1"/>
    </source>
</evidence>
<feature type="non-terminal residue" evidence="1">
    <location>
        <position position="1"/>
    </location>
</feature>
<dbReference type="STRING" id="300112.A0A4S2KU02"/>
<keyword evidence="2" id="KW-1185">Reference proteome</keyword>
<protein>
    <submittedName>
        <fullName evidence="1">Testis-expressed sequence 10-like protein</fullName>
    </submittedName>
</protein>
<proteinExistence type="predicted"/>
<comment type="caution">
    <text evidence="1">The sequence shown here is derived from an EMBL/GenBank/DDBJ whole genome shotgun (WGS) entry which is preliminary data.</text>
</comment>
<gene>
    <name evidence="1" type="ORF">DBV15_05857</name>
</gene>